<dbReference type="Pfam" id="PF07687">
    <property type="entry name" value="M20_dimer"/>
    <property type="match status" value="1"/>
</dbReference>
<evidence type="ECO:0000313" key="7">
    <source>
        <dbReference type="EMBL" id="MCR2045185.1"/>
    </source>
</evidence>
<dbReference type="AlphaFoldDB" id="A0A9X2MJI6"/>
<dbReference type="Proteomes" id="UP001142078">
    <property type="component" value="Unassembled WGS sequence"/>
</dbReference>
<evidence type="ECO:0000256" key="1">
    <source>
        <dbReference type="ARBA" id="ARBA00001947"/>
    </source>
</evidence>
<dbReference type="PROSITE" id="PS00758">
    <property type="entry name" value="ARGE_DAPE_CPG2_1"/>
    <property type="match status" value="1"/>
</dbReference>
<evidence type="ECO:0000256" key="2">
    <source>
        <dbReference type="ARBA" id="ARBA00006247"/>
    </source>
</evidence>
<dbReference type="PANTHER" id="PTHR43808">
    <property type="entry name" value="ACETYLORNITHINE DEACETYLASE"/>
    <property type="match status" value="1"/>
</dbReference>
<dbReference type="Gene3D" id="3.30.70.360">
    <property type="match status" value="1"/>
</dbReference>
<sequence length="408" mass="45234">MDVSTIYNINKYINRFKVEKLLTKLIGIYSPYLQEQEAMNYVYSWLKEKDIAVKYHNYTEDKILNYKGINVIGRIKGQKKGPVVLLNGHLDTVKICEGWTREPLKATIEGDRLYGLGALDMKSGVVAIMLALEAFVNTVGEFNGEVLYTLVSDEEGPYGLGTDSLILDGITDDVDVAIVTEPSSGFTGIDFPCLCLGARGGWSYTVEFIGKSAHAANPEEGISAINDAAKVLLELEKVELKEDEKLGKGSNCVIGISGGGAACSVADKAEFTIFRHIVRHENKEYIINEINKAIKRANIRSKTNIKFRQSPHEDNGGFQPYIVDKDNPYTKIIQQSIKEITNTEATISYFSSIGDFNYLGSRVNVPTFVFGPSGANYHTADEYVLLDTVVETSQIIYDFLVKTLVKDL</sequence>
<reference evidence="7" key="1">
    <citation type="submission" date="2022-07" db="EMBL/GenBank/DDBJ databases">
        <title>Enhanced cultured diversity of the mouse gut microbiota enables custom-made synthetic communities.</title>
        <authorList>
            <person name="Afrizal A."/>
        </authorList>
    </citation>
    <scope>NUCLEOTIDE SEQUENCE</scope>
    <source>
        <strain evidence="7">DSM 29482</strain>
    </source>
</reference>
<comment type="similarity">
    <text evidence="2">Belongs to the peptidase M20A family.</text>
</comment>
<evidence type="ECO:0000313" key="8">
    <source>
        <dbReference type="Proteomes" id="UP001142078"/>
    </source>
</evidence>
<dbReference type="RefSeq" id="WP_042683179.1">
    <property type="nucleotide sequence ID" value="NZ_CABKTM010000074.1"/>
</dbReference>
<dbReference type="InterPro" id="IPR050072">
    <property type="entry name" value="Peptidase_M20A"/>
</dbReference>
<keyword evidence="5" id="KW-0862">Zinc</keyword>
<organism evidence="7 8">
    <name type="scientific">Anaerosalibacter massiliensis</name>
    <dbReference type="NCBI Taxonomy" id="1347392"/>
    <lineage>
        <taxon>Bacteria</taxon>
        <taxon>Bacillati</taxon>
        <taxon>Bacillota</taxon>
        <taxon>Tissierellia</taxon>
        <taxon>Tissierellales</taxon>
        <taxon>Sporanaerobacteraceae</taxon>
        <taxon>Anaerosalibacter</taxon>
    </lineage>
</organism>
<dbReference type="PANTHER" id="PTHR43808:SF8">
    <property type="entry name" value="PEPTIDASE M20 DIMERISATION DOMAIN-CONTAINING PROTEIN"/>
    <property type="match status" value="1"/>
</dbReference>
<accession>A0A9X2MJI6</accession>
<keyword evidence="4" id="KW-0378">Hydrolase</keyword>
<dbReference type="Pfam" id="PF01546">
    <property type="entry name" value="Peptidase_M20"/>
    <property type="match status" value="1"/>
</dbReference>
<feature type="domain" description="Peptidase M20 dimerisation" evidence="6">
    <location>
        <begin position="197"/>
        <end position="298"/>
    </location>
</feature>
<evidence type="ECO:0000259" key="6">
    <source>
        <dbReference type="Pfam" id="PF07687"/>
    </source>
</evidence>
<dbReference type="GO" id="GO:0046872">
    <property type="term" value="F:metal ion binding"/>
    <property type="evidence" value="ECO:0007669"/>
    <property type="project" value="UniProtKB-KW"/>
</dbReference>
<dbReference type="InterPro" id="IPR001261">
    <property type="entry name" value="ArgE/DapE_CS"/>
</dbReference>
<dbReference type="InterPro" id="IPR002933">
    <property type="entry name" value="Peptidase_M20"/>
</dbReference>
<keyword evidence="3" id="KW-0479">Metal-binding</keyword>
<proteinExistence type="inferred from homology"/>
<dbReference type="EMBL" id="JANJZL010000013">
    <property type="protein sequence ID" value="MCR2045185.1"/>
    <property type="molecule type" value="Genomic_DNA"/>
</dbReference>
<dbReference type="InterPro" id="IPR036264">
    <property type="entry name" value="Bact_exopeptidase_dim_dom"/>
</dbReference>
<comment type="cofactor">
    <cofactor evidence="1">
        <name>Zn(2+)</name>
        <dbReference type="ChEBI" id="CHEBI:29105"/>
    </cofactor>
</comment>
<comment type="caution">
    <text evidence="7">The sequence shown here is derived from an EMBL/GenBank/DDBJ whole genome shotgun (WGS) entry which is preliminary data.</text>
</comment>
<dbReference type="OrthoDB" id="9792335at2"/>
<dbReference type="SUPFAM" id="SSF53187">
    <property type="entry name" value="Zn-dependent exopeptidases"/>
    <property type="match status" value="1"/>
</dbReference>
<name>A0A9X2MJI6_9FIRM</name>
<dbReference type="SUPFAM" id="SSF55031">
    <property type="entry name" value="Bacterial exopeptidase dimerisation domain"/>
    <property type="match status" value="1"/>
</dbReference>
<gene>
    <name evidence="7" type="ORF">NSA23_13830</name>
</gene>
<dbReference type="Gene3D" id="3.40.630.10">
    <property type="entry name" value="Zn peptidases"/>
    <property type="match status" value="1"/>
</dbReference>
<evidence type="ECO:0000256" key="3">
    <source>
        <dbReference type="ARBA" id="ARBA00022723"/>
    </source>
</evidence>
<dbReference type="InterPro" id="IPR011650">
    <property type="entry name" value="Peptidase_M20_dimer"/>
</dbReference>
<protein>
    <submittedName>
        <fullName evidence="7">M20/M25/M40 family metallo-hydrolase</fullName>
    </submittedName>
</protein>
<evidence type="ECO:0000256" key="4">
    <source>
        <dbReference type="ARBA" id="ARBA00022801"/>
    </source>
</evidence>
<evidence type="ECO:0000256" key="5">
    <source>
        <dbReference type="ARBA" id="ARBA00022833"/>
    </source>
</evidence>
<dbReference type="GO" id="GO:0016787">
    <property type="term" value="F:hydrolase activity"/>
    <property type="evidence" value="ECO:0007669"/>
    <property type="project" value="UniProtKB-KW"/>
</dbReference>
<keyword evidence="8" id="KW-1185">Reference proteome</keyword>